<protein>
    <submittedName>
        <fullName evidence="1">Uncharacterized protein</fullName>
    </submittedName>
</protein>
<proteinExistence type="predicted"/>
<evidence type="ECO:0000313" key="2">
    <source>
        <dbReference type="Proteomes" id="UP000716291"/>
    </source>
</evidence>
<reference evidence="1" key="1">
    <citation type="journal article" date="2020" name="Microb. Genom.">
        <title>Genetic diversity of clinical and environmental Mucorales isolates obtained from an investigation of mucormycosis cases among solid organ transplant recipients.</title>
        <authorList>
            <person name="Nguyen M.H."/>
            <person name="Kaul D."/>
            <person name="Muto C."/>
            <person name="Cheng S.J."/>
            <person name="Richter R.A."/>
            <person name="Bruno V.M."/>
            <person name="Liu G."/>
            <person name="Beyhan S."/>
            <person name="Sundermann A.J."/>
            <person name="Mounaud S."/>
            <person name="Pasculle A.W."/>
            <person name="Nierman W.C."/>
            <person name="Driscoll E."/>
            <person name="Cumbie R."/>
            <person name="Clancy C.J."/>
            <person name="Dupont C.L."/>
        </authorList>
    </citation>
    <scope>NUCLEOTIDE SEQUENCE</scope>
    <source>
        <strain evidence="1">GL11</strain>
    </source>
</reference>
<keyword evidence="2" id="KW-1185">Reference proteome</keyword>
<comment type="caution">
    <text evidence="1">The sequence shown here is derived from an EMBL/GenBank/DDBJ whole genome shotgun (WGS) entry which is preliminary data.</text>
</comment>
<dbReference type="OrthoDB" id="2277358at2759"/>
<name>A0A9P7BQR4_RHIOR</name>
<dbReference type="Proteomes" id="UP000716291">
    <property type="component" value="Unassembled WGS sequence"/>
</dbReference>
<dbReference type="AlphaFoldDB" id="A0A9P7BQR4"/>
<organism evidence="1 2">
    <name type="scientific">Rhizopus oryzae</name>
    <name type="common">Mucormycosis agent</name>
    <name type="synonym">Rhizopus arrhizus var. delemar</name>
    <dbReference type="NCBI Taxonomy" id="64495"/>
    <lineage>
        <taxon>Eukaryota</taxon>
        <taxon>Fungi</taxon>
        <taxon>Fungi incertae sedis</taxon>
        <taxon>Mucoromycota</taxon>
        <taxon>Mucoromycotina</taxon>
        <taxon>Mucoromycetes</taxon>
        <taxon>Mucorales</taxon>
        <taxon>Mucorineae</taxon>
        <taxon>Rhizopodaceae</taxon>
        <taxon>Rhizopus</taxon>
    </lineage>
</organism>
<dbReference type="EMBL" id="JAANQT010001152">
    <property type="protein sequence ID" value="KAG1306348.1"/>
    <property type="molecule type" value="Genomic_DNA"/>
</dbReference>
<evidence type="ECO:0000313" key="1">
    <source>
        <dbReference type="EMBL" id="KAG1306348.1"/>
    </source>
</evidence>
<gene>
    <name evidence="1" type="ORF">G6F64_007668</name>
</gene>
<accession>A0A9P7BQR4</accession>
<sequence length="297" mass="34211">MNSNIVCMRIEKKIHLWSISYCEDGLFKFWRESCLQIIPEFEDKKVHLPQLIQFCWNAKRLLEKAVSNISILKKEYQSNSNEYIYHPEKCTRLSDIVNPAIIKLTKEEDGTISYSIIIDCPPAFILVDDFITGLFRNATNWHDILSLSLCCRQFNYVSQKVTTYLPFEIKAGCRREDFALPSTMAKVVHVSCSITTEHAVFNHILKCLTNCCIIGINFNDLTNLTIIKKICDNVLKKGFTVDILSADNVEKVKDTVDKPKKKYDSKCEMYQSKKSDNNLLKRKRSGEDCLTLQVPAD</sequence>